<organism evidence="1 2">
    <name type="scientific">Dokdonia sinensis</name>
    <dbReference type="NCBI Taxonomy" id="2479847"/>
    <lineage>
        <taxon>Bacteria</taxon>
        <taxon>Pseudomonadati</taxon>
        <taxon>Bacteroidota</taxon>
        <taxon>Flavobacteriia</taxon>
        <taxon>Flavobacteriales</taxon>
        <taxon>Flavobacteriaceae</taxon>
        <taxon>Dokdonia</taxon>
    </lineage>
</organism>
<dbReference type="SUPFAM" id="SSF49464">
    <property type="entry name" value="Carboxypeptidase regulatory domain-like"/>
    <property type="match status" value="1"/>
</dbReference>
<name>A0A3M0GD26_9FLAO</name>
<keyword evidence="2" id="KW-1185">Reference proteome</keyword>
<dbReference type="RefSeq" id="WP_121916995.1">
    <property type="nucleotide sequence ID" value="NZ_REFV01000005.1"/>
</dbReference>
<keyword evidence="1" id="KW-0645">Protease</keyword>
<gene>
    <name evidence="1" type="ORF">EAX61_07160</name>
</gene>
<dbReference type="AlphaFoldDB" id="A0A3M0GD26"/>
<evidence type="ECO:0000313" key="1">
    <source>
        <dbReference type="EMBL" id="RMB60592.1"/>
    </source>
</evidence>
<keyword evidence="1" id="KW-0121">Carboxypeptidase</keyword>
<evidence type="ECO:0000313" key="2">
    <source>
        <dbReference type="Proteomes" id="UP000281985"/>
    </source>
</evidence>
<dbReference type="Gene3D" id="2.60.40.1120">
    <property type="entry name" value="Carboxypeptidase-like, regulatory domain"/>
    <property type="match status" value="1"/>
</dbReference>
<sequence length="124" mass="13472">MKYLLLPIMLLFFISCGDDDDGGAEEVATCTTEVRDGVVVTVLDAMTSQPLDGVTINATEGSFMEQLQESSTGVFRGLAERAGTYSLVIERDGYQTVIESVIVTETEDLCHVITENVTVTLEEL</sequence>
<dbReference type="EMBL" id="REFV01000005">
    <property type="protein sequence ID" value="RMB60592.1"/>
    <property type="molecule type" value="Genomic_DNA"/>
</dbReference>
<proteinExistence type="predicted"/>
<reference evidence="1 2" key="1">
    <citation type="submission" date="2018-10" db="EMBL/GenBank/DDBJ databases">
        <title>Dokdonia luteus sp. nov., isolated from sea water.</title>
        <authorList>
            <person name="Zhou L.Y."/>
            <person name="Du Z.J."/>
        </authorList>
    </citation>
    <scope>NUCLEOTIDE SEQUENCE [LARGE SCALE GENOMIC DNA]</scope>
    <source>
        <strain evidence="1 2">SH27</strain>
    </source>
</reference>
<comment type="caution">
    <text evidence="1">The sequence shown here is derived from an EMBL/GenBank/DDBJ whole genome shotgun (WGS) entry which is preliminary data.</text>
</comment>
<accession>A0A3M0GD26</accession>
<protein>
    <submittedName>
        <fullName evidence="1">Carboxypeptidase regulatory-like domain-containing protein</fullName>
    </submittedName>
</protein>
<dbReference type="PROSITE" id="PS51257">
    <property type="entry name" value="PROKAR_LIPOPROTEIN"/>
    <property type="match status" value="1"/>
</dbReference>
<dbReference type="Proteomes" id="UP000281985">
    <property type="component" value="Unassembled WGS sequence"/>
</dbReference>
<dbReference type="GO" id="GO:0004180">
    <property type="term" value="F:carboxypeptidase activity"/>
    <property type="evidence" value="ECO:0007669"/>
    <property type="project" value="UniProtKB-KW"/>
</dbReference>
<keyword evidence="1" id="KW-0378">Hydrolase</keyword>
<dbReference type="OrthoDB" id="1446904at2"/>
<dbReference type="InterPro" id="IPR008969">
    <property type="entry name" value="CarboxyPept-like_regulatory"/>
</dbReference>